<dbReference type="AlphaFoldDB" id="A0AAD9UC17"/>
<gene>
    <name evidence="1" type="ORF">NP493_289g01036</name>
</gene>
<proteinExistence type="predicted"/>
<dbReference type="PANTHER" id="PTHR31508:SF2">
    <property type="entry name" value="PROTEIN PITCHFORK"/>
    <property type="match status" value="1"/>
</dbReference>
<reference evidence="1" key="1">
    <citation type="journal article" date="2023" name="Mol. Biol. Evol.">
        <title>Third-Generation Sequencing Reveals the Adaptive Role of the Epigenome in Three Deep-Sea Polychaetes.</title>
        <authorList>
            <person name="Perez M."/>
            <person name="Aroh O."/>
            <person name="Sun Y."/>
            <person name="Lan Y."/>
            <person name="Juniper S.K."/>
            <person name="Young C.R."/>
            <person name="Angers B."/>
            <person name="Qian P.Y."/>
        </authorList>
    </citation>
    <scope>NUCLEOTIDE SEQUENCE</scope>
    <source>
        <strain evidence="1">R07B-5</strain>
    </source>
</reference>
<dbReference type="InterPro" id="IPR033602">
    <property type="entry name" value="CIMAP3"/>
</dbReference>
<comment type="caution">
    <text evidence="1">The sequence shown here is derived from an EMBL/GenBank/DDBJ whole genome shotgun (WGS) entry which is preliminary data.</text>
</comment>
<keyword evidence="2" id="KW-1185">Reference proteome</keyword>
<sequence length="96" mass="11504">MEPRTFEVSYKPFSQASERFPLYKRDITEINPGPGSYDHELDQNRHIKWQEAFGTTPINLPEVKVHSTIHKNTEKLMSTKEEKKFKRRLAYLKLYY</sequence>
<protein>
    <submittedName>
        <fullName evidence="1">Uncharacterized protein</fullName>
    </submittedName>
</protein>
<evidence type="ECO:0000313" key="1">
    <source>
        <dbReference type="EMBL" id="KAK2183785.1"/>
    </source>
</evidence>
<evidence type="ECO:0000313" key="2">
    <source>
        <dbReference type="Proteomes" id="UP001209878"/>
    </source>
</evidence>
<dbReference type="EMBL" id="JAODUO010000295">
    <property type="protein sequence ID" value="KAK2183785.1"/>
    <property type="molecule type" value="Genomic_DNA"/>
</dbReference>
<organism evidence="1 2">
    <name type="scientific">Ridgeia piscesae</name>
    <name type="common">Tubeworm</name>
    <dbReference type="NCBI Taxonomy" id="27915"/>
    <lineage>
        <taxon>Eukaryota</taxon>
        <taxon>Metazoa</taxon>
        <taxon>Spiralia</taxon>
        <taxon>Lophotrochozoa</taxon>
        <taxon>Annelida</taxon>
        <taxon>Polychaeta</taxon>
        <taxon>Sedentaria</taxon>
        <taxon>Canalipalpata</taxon>
        <taxon>Sabellida</taxon>
        <taxon>Siboglinidae</taxon>
        <taxon>Ridgeia</taxon>
    </lineage>
</organism>
<dbReference type="GO" id="GO:0031344">
    <property type="term" value="P:regulation of cell projection organization"/>
    <property type="evidence" value="ECO:0007669"/>
    <property type="project" value="TreeGrafter"/>
</dbReference>
<dbReference type="GO" id="GO:0008092">
    <property type="term" value="F:cytoskeletal protein binding"/>
    <property type="evidence" value="ECO:0007669"/>
    <property type="project" value="TreeGrafter"/>
</dbReference>
<dbReference type="PANTHER" id="PTHR31508">
    <property type="entry name" value="PROTEIN PITCHFORK"/>
    <property type="match status" value="1"/>
</dbReference>
<accession>A0AAD9UC17</accession>
<name>A0AAD9UC17_RIDPI</name>
<dbReference type="Proteomes" id="UP001209878">
    <property type="component" value="Unassembled WGS sequence"/>
</dbReference>